<dbReference type="InterPro" id="IPR045078">
    <property type="entry name" value="TST/MPST-like"/>
</dbReference>
<dbReference type="EMBL" id="JALJXV010000009">
    <property type="protein sequence ID" value="MCP1676517.1"/>
    <property type="molecule type" value="Genomic_DNA"/>
</dbReference>
<organism evidence="4 5">
    <name type="scientific">Natronocella acetinitrilica</name>
    <dbReference type="NCBI Taxonomy" id="414046"/>
    <lineage>
        <taxon>Bacteria</taxon>
        <taxon>Pseudomonadati</taxon>
        <taxon>Pseudomonadota</taxon>
        <taxon>Gammaproteobacteria</taxon>
        <taxon>Chromatiales</taxon>
        <taxon>Ectothiorhodospiraceae</taxon>
        <taxon>Natronocella</taxon>
    </lineage>
</organism>
<dbReference type="EC" id="2.8.1.1" evidence="4"/>
<evidence type="ECO:0000256" key="1">
    <source>
        <dbReference type="ARBA" id="ARBA00022679"/>
    </source>
</evidence>
<gene>
    <name evidence="4" type="ORF">J2T57_003678</name>
</gene>
<dbReference type="InterPro" id="IPR036873">
    <property type="entry name" value="Rhodanese-like_dom_sf"/>
</dbReference>
<proteinExistence type="predicted"/>
<dbReference type="SMART" id="SM00450">
    <property type="entry name" value="RHOD"/>
    <property type="match status" value="2"/>
</dbReference>
<evidence type="ECO:0000313" key="5">
    <source>
        <dbReference type="Proteomes" id="UP001205843"/>
    </source>
</evidence>
<dbReference type="RefSeq" id="WP_253482893.1">
    <property type="nucleotide sequence ID" value="NZ_JALJXV010000009.1"/>
</dbReference>
<sequence>MKTRVLFVVGALLIALPGLVGARDMQPLVSVDWLDQHLGEDNLVVVDVRSAIDGSSQSDFEEAHIPGAVYASYTEAGWRQDSDGVPGKLPAEDDLAELIGGLGIDNDTDVVIVPAGVGSTDFGSAARVYWTFKVLGHDRVSILNGGHKAWVEAGKSVESGWNEPEPRSFAVNFRPELIASSDDVSNAPNAGIQLVDNRPADQFLGRDKHPASRAAGTIPGSLNLEQQKLTHEGTSFMVDEETVRQLMEQAQVNSDQRSITFCNTGHWAAMGWFAMSEIAGQTDVAMYDGSMVEWSQDENRPLQTERRGLGGLIDRFLN</sequence>
<evidence type="ECO:0000313" key="4">
    <source>
        <dbReference type="EMBL" id="MCP1676517.1"/>
    </source>
</evidence>
<comment type="caution">
    <text evidence="4">The sequence shown here is derived from an EMBL/GenBank/DDBJ whole genome shotgun (WGS) entry which is preliminary data.</text>
</comment>
<keyword evidence="2" id="KW-0677">Repeat</keyword>
<dbReference type="PANTHER" id="PTHR11364">
    <property type="entry name" value="THIOSULFATE SULFERTANSFERASE"/>
    <property type="match status" value="1"/>
</dbReference>
<dbReference type="Gene3D" id="3.40.250.10">
    <property type="entry name" value="Rhodanese-like domain"/>
    <property type="match status" value="2"/>
</dbReference>
<keyword evidence="5" id="KW-1185">Reference proteome</keyword>
<dbReference type="EC" id="2.8.1.2" evidence="4"/>
<dbReference type="CDD" id="cd01448">
    <property type="entry name" value="TST_Repeat_1"/>
    <property type="match status" value="1"/>
</dbReference>
<accession>A0AAE3G6V5</accession>
<reference evidence="4" key="1">
    <citation type="submission" date="2022-03" db="EMBL/GenBank/DDBJ databases">
        <title>Genomic Encyclopedia of Type Strains, Phase III (KMG-III): the genomes of soil and plant-associated and newly described type strains.</title>
        <authorList>
            <person name="Whitman W."/>
        </authorList>
    </citation>
    <scope>NUCLEOTIDE SEQUENCE</scope>
    <source>
        <strain evidence="4">ANL 6-2</strain>
    </source>
</reference>
<name>A0AAE3G6V5_9GAMM</name>
<dbReference type="AlphaFoldDB" id="A0AAE3G6V5"/>
<dbReference type="InterPro" id="IPR001763">
    <property type="entry name" value="Rhodanese-like_dom"/>
</dbReference>
<feature type="domain" description="Rhodanese" evidence="3">
    <location>
        <begin position="39"/>
        <end position="159"/>
    </location>
</feature>
<dbReference type="PROSITE" id="PS50206">
    <property type="entry name" value="RHODANESE_3"/>
    <property type="match status" value="2"/>
</dbReference>
<dbReference type="GO" id="GO:0004792">
    <property type="term" value="F:thiosulfate-cyanide sulfurtransferase activity"/>
    <property type="evidence" value="ECO:0007669"/>
    <property type="project" value="UniProtKB-EC"/>
</dbReference>
<feature type="domain" description="Rhodanese" evidence="3">
    <location>
        <begin position="188"/>
        <end position="303"/>
    </location>
</feature>
<dbReference type="PANTHER" id="PTHR11364:SF27">
    <property type="entry name" value="SULFURTRANSFERASE"/>
    <property type="match status" value="1"/>
</dbReference>
<evidence type="ECO:0000259" key="3">
    <source>
        <dbReference type="PROSITE" id="PS50206"/>
    </source>
</evidence>
<protein>
    <submittedName>
        <fullName evidence="4">Thiosulfate/3-mercaptopyruvate sulfurtransferase</fullName>
        <ecNumber evidence="4">2.8.1.1</ecNumber>
        <ecNumber evidence="4">2.8.1.2</ecNumber>
    </submittedName>
</protein>
<dbReference type="SUPFAM" id="SSF52821">
    <property type="entry name" value="Rhodanese/Cell cycle control phosphatase"/>
    <property type="match status" value="2"/>
</dbReference>
<evidence type="ECO:0000256" key="2">
    <source>
        <dbReference type="ARBA" id="ARBA00022737"/>
    </source>
</evidence>
<dbReference type="GO" id="GO:0016784">
    <property type="term" value="F:3-mercaptopyruvate sulfurtransferase activity"/>
    <property type="evidence" value="ECO:0007669"/>
    <property type="project" value="UniProtKB-EC"/>
</dbReference>
<dbReference type="Pfam" id="PF00581">
    <property type="entry name" value="Rhodanese"/>
    <property type="match status" value="2"/>
</dbReference>
<dbReference type="Proteomes" id="UP001205843">
    <property type="component" value="Unassembled WGS sequence"/>
</dbReference>
<keyword evidence="1 4" id="KW-0808">Transferase</keyword>